<dbReference type="OrthoDB" id="2885922at2"/>
<feature type="transmembrane region" description="Helical" evidence="1">
    <location>
        <begin position="38"/>
        <end position="61"/>
    </location>
</feature>
<comment type="caution">
    <text evidence="2">The sequence shown here is derived from an EMBL/GenBank/DDBJ whole genome shotgun (WGS) entry which is preliminary data.</text>
</comment>
<sequence length="99" mass="11305">MKATIVWGNIILCGIIAIFIAFFFAEGTIAENYTNKRFVAPEFFLVLPVWVIGALLVSFYFYRSDLKNNSYVIIILISLLLWMTIPAGLWFSSLFLQGK</sequence>
<keyword evidence="1" id="KW-0472">Membrane</keyword>
<name>A0A558AUA9_9STAP</name>
<keyword evidence="1" id="KW-0812">Transmembrane</keyword>
<reference evidence="2 3" key="1">
    <citation type="submission" date="2019-07" db="EMBL/GenBank/DDBJ databases">
        <title>Salinicoccus cyprini sp. nov., isolated from gastro-intestinal tract of mirror carp, Cyprinus carpio var. specularis, collected from Gobind Sagar Reservoir, Himachal Pradesh, India.</title>
        <authorList>
            <person name="Talwar C."/>
            <person name="Singh A.K."/>
            <person name="Lal R."/>
            <person name="Negi R.K."/>
        </authorList>
    </citation>
    <scope>NUCLEOTIDE SEQUENCE [LARGE SCALE GENOMIC DNA]</scope>
    <source>
        <strain evidence="2 3">CT19</strain>
    </source>
</reference>
<keyword evidence="3" id="KW-1185">Reference proteome</keyword>
<gene>
    <name evidence="2" type="ORF">FO441_08600</name>
</gene>
<dbReference type="RefSeq" id="WP_145288706.1">
    <property type="nucleotide sequence ID" value="NZ_VMSJ01000003.1"/>
</dbReference>
<evidence type="ECO:0000313" key="3">
    <source>
        <dbReference type="Proteomes" id="UP000315103"/>
    </source>
</evidence>
<evidence type="ECO:0000256" key="1">
    <source>
        <dbReference type="SAM" id="Phobius"/>
    </source>
</evidence>
<dbReference type="AlphaFoldDB" id="A0A558AUA9"/>
<accession>A0A558AUA9</accession>
<organism evidence="2 3">
    <name type="scientific">Salinicoccus cyprini</name>
    <dbReference type="NCBI Taxonomy" id="2493691"/>
    <lineage>
        <taxon>Bacteria</taxon>
        <taxon>Bacillati</taxon>
        <taxon>Bacillota</taxon>
        <taxon>Bacilli</taxon>
        <taxon>Bacillales</taxon>
        <taxon>Staphylococcaceae</taxon>
        <taxon>Salinicoccus</taxon>
    </lineage>
</organism>
<evidence type="ECO:0000313" key="2">
    <source>
        <dbReference type="EMBL" id="TVT27756.1"/>
    </source>
</evidence>
<feature type="transmembrane region" description="Helical" evidence="1">
    <location>
        <begin position="6"/>
        <end position="26"/>
    </location>
</feature>
<keyword evidence="1" id="KW-1133">Transmembrane helix</keyword>
<proteinExistence type="predicted"/>
<dbReference type="EMBL" id="VMSJ01000003">
    <property type="protein sequence ID" value="TVT27756.1"/>
    <property type="molecule type" value="Genomic_DNA"/>
</dbReference>
<feature type="transmembrane region" description="Helical" evidence="1">
    <location>
        <begin position="73"/>
        <end position="96"/>
    </location>
</feature>
<protein>
    <submittedName>
        <fullName evidence="2">Uncharacterized protein</fullName>
    </submittedName>
</protein>
<dbReference type="Proteomes" id="UP000315103">
    <property type="component" value="Unassembled WGS sequence"/>
</dbReference>